<comment type="caution">
    <text evidence="5">The sequence shown here is derived from an EMBL/GenBank/DDBJ whole genome shotgun (WGS) entry which is preliminary data.</text>
</comment>
<feature type="region of interest" description="Disordered" evidence="2">
    <location>
        <begin position="16"/>
        <end position="44"/>
    </location>
</feature>
<evidence type="ECO:0000313" key="6">
    <source>
        <dbReference type="Proteomes" id="UP001591681"/>
    </source>
</evidence>
<feature type="transmembrane region" description="Helical" evidence="3">
    <location>
        <begin position="52"/>
        <end position="76"/>
    </location>
</feature>
<dbReference type="InterPro" id="IPR016187">
    <property type="entry name" value="CTDL_fold"/>
</dbReference>
<dbReference type="PROSITE" id="PS50041">
    <property type="entry name" value="C_TYPE_LECTIN_2"/>
    <property type="match status" value="1"/>
</dbReference>
<reference evidence="5 6" key="1">
    <citation type="submission" date="2024-09" db="EMBL/GenBank/DDBJ databases">
        <title>A chromosome-level genome assembly of Gray's grenadier anchovy, Coilia grayii.</title>
        <authorList>
            <person name="Fu Z."/>
        </authorList>
    </citation>
    <scope>NUCLEOTIDE SEQUENCE [LARGE SCALE GENOMIC DNA]</scope>
    <source>
        <strain evidence="5">G4</strain>
        <tissue evidence="5">Muscle</tissue>
    </source>
</reference>
<evidence type="ECO:0000256" key="2">
    <source>
        <dbReference type="SAM" id="MobiDB-lite"/>
    </source>
</evidence>
<dbReference type="InterPro" id="IPR050111">
    <property type="entry name" value="C-type_lectin/snaclec_domain"/>
</dbReference>
<protein>
    <recommendedName>
        <fullName evidence="4">C-type lectin domain-containing protein</fullName>
    </recommendedName>
</protein>
<dbReference type="EMBL" id="JBHFQA010000020">
    <property type="protein sequence ID" value="KAL2080983.1"/>
    <property type="molecule type" value="Genomic_DNA"/>
</dbReference>
<dbReference type="SUPFAM" id="SSF56436">
    <property type="entry name" value="C-type lectin-like"/>
    <property type="match status" value="1"/>
</dbReference>
<dbReference type="Gene3D" id="3.10.100.10">
    <property type="entry name" value="Mannose-Binding Protein A, subunit A"/>
    <property type="match status" value="1"/>
</dbReference>
<feature type="domain" description="C-type lectin" evidence="4">
    <location>
        <begin position="116"/>
        <end position="220"/>
    </location>
</feature>
<evidence type="ECO:0000259" key="4">
    <source>
        <dbReference type="PROSITE" id="PS50041"/>
    </source>
</evidence>
<dbReference type="Pfam" id="PF00059">
    <property type="entry name" value="Lectin_C"/>
    <property type="match status" value="1"/>
</dbReference>
<accession>A0ABD1J1A0</accession>
<dbReference type="InterPro" id="IPR001304">
    <property type="entry name" value="C-type_lectin-like"/>
</dbReference>
<proteinExistence type="predicted"/>
<keyword evidence="1" id="KW-1015">Disulfide bond</keyword>
<keyword evidence="6" id="KW-1185">Reference proteome</keyword>
<evidence type="ECO:0000256" key="3">
    <source>
        <dbReference type="SAM" id="Phobius"/>
    </source>
</evidence>
<feature type="compositionally biased region" description="Polar residues" evidence="2">
    <location>
        <begin position="16"/>
        <end position="26"/>
    </location>
</feature>
<gene>
    <name evidence="5" type="ORF">ACEWY4_022836</name>
</gene>
<keyword evidence="3" id="KW-0812">Transmembrane</keyword>
<evidence type="ECO:0000256" key="1">
    <source>
        <dbReference type="ARBA" id="ARBA00023157"/>
    </source>
</evidence>
<dbReference type="PANTHER" id="PTHR22803">
    <property type="entry name" value="MANNOSE, PHOSPHOLIPASE, LECTIN RECEPTOR RELATED"/>
    <property type="match status" value="1"/>
</dbReference>
<dbReference type="PROSITE" id="PS00615">
    <property type="entry name" value="C_TYPE_LECTIN_1"/>
    <property type="match status" value="1"/>
</dbReference>
<keyword evidence="3" id="KW-0472">Membrane</keyword>
<organism evidence="5 6">
    <name type="scientific">Coilia grayii</name>
    <name type="common">Gray's grenadier anchovy</name>
    <dbReference type="NCBI Taxonomy" id="363190"/>
    <lineage>
        <taxon>Eukaryota</taxon>
        <taxon>Metazoa</taxon>
        <taxon>Chordata</taxon>
        <taxon>Craniata</taxon>
        <taxon>Vertebrata</taxon>
        <taxon>Euteleostomi</taxon>
        <taxon>Actinopterygii</taxon>
        <taxon>Neopterygii</taxon>
        <taxon>Teleostei</taxon>
        <taxon>Clupei</taxon>
        <taxon>Clupeiformes</taxon>
        <taxon>Clupeoidei</taxon>
        <taxon>Engraulidae</taxon>
        <taxon>Coilinae</taxon>
        <taxon>Coilia</taxon>
    </lineage>
</organism>
<dbReference type="Proteomes" id="UP001591681">
    <property type="component" value="Unassembled WGS sequence"/>
</dbReference>
<dbReference type="InterPro" id="IPR018378">
    <property type="entry name" value="C-type_lectin_CS"/>
</dbReference>
<dbReference type="SMART" id="SM00034">
    <property type="entry name" value="CLECT"/>
    <property type="match status" value="1"/>
</dbReference>
<keyword evidence="3" id="KW-1133">Transmembrane helix</keyword>
<evidence type="ECO:0000313" key="5">
    <source>
        <dbReference type="EMBL" id="KAL2080983.1"/>
    </source>
</evidence>
<dbReference type="AlphaFoldDB" id="A0ABD1J1A0"/>
<dbReference type="InterPro" id="IPR016186">
    <property type="entry name" value="C-type_lectin-like/link_sf"/>
</dbReference>
<sequence>MDGIYEDSEEFNLQEISSAQPDTQTAMRAKERNPKTGPPPLPSGAAGRCCRWTAVCLGLLCALLLGLSIRLTVWLLTERHQLLTNHSNLLKERDQLLRYKLCYEGVDSCPNGWEVFECNCYHNKQHVKNWSDSRRYCQSLGGDLVLIKTPEKQRFITEKQYAGWIGLRKGEKNGSWGWIDDTPVSTWYWYGGQPNNASTDCVVIHQSDTTYKTWHDYVCDSIGHWAICEKPALSEN</sequence>
<name>A0ABD1J1A0_9TELE</name>